<dbReference type="InterPro" id="IPR050801">
    <property type="entry name" value="Ca-Dep_Lectins_ImmuneDev"/>
</dbReference>
<dbReference type="CTD" id="692630"/>
<dbReference type="PANTHER" id="PTHR22801:SF63">
    <property type="entry name" value="C-TYPE LECTIN DOMAIN-CONTAINING PROTEIN"/>
    <property type="match status" value="1"/>
</dbReference>
<sequence length="317" mass="36621">MTKTVKILLISDIRWCLYFIFTILMLPSSTSKQYRTDYVYNRRTDAFYKFHMEMVLCGATKDICAVEGATLMVPTSEEDISQVHGMFKQYPDIGDLAWVGYDGNDHDSIEETPLINLDEGRVTPYPRSYTTSVCDVVKRNGETYRYKGQHLLPFICKANAKDVFEDKQCKVFGRGYRYYENVGSCYKIPSLAYEWNAAYAECHAEGAHLIVLNSELEHQVIYNFTNEEHQVRNAWTSWFFLAGVRAEKPPAGAPVVFKTIFNQSLEEAGYSQWSENEPNNSNGHEYCVTIFKNDGKYNDIYCRDKYAFICEKELTNN</sequence>
<keyword evidence="1" id="KW-1133">Transmembrane helix</keyword>
<dbReference type="KEGG" id="bany:112043592"/>
<dbReference type="CDD" id="cd00037">
    <property type="entry name" value="CLECT"/>
    <property type="match status" value="1"/>
</dbReference>
<feature type="transmembrane region" description="Helical" evidence="1">
    <location>
        <begin position="7"/>
        <end position="26"/>
    </location>
</feature>
<name>A0A6J1MPL8_BICAN</name>
<proteinExistence type="predicted"/>
<dbReference type="RefSeq" id="XP_023934848.1">
    <property type="nucleotide sequence ID" value="XM_024079080.2"/>
</dbReference>
<dbReference type="InterPro" id="IPR016187">
    <property type="entry name" value="CTDL_fold"/>
</dbReference>
<dbReference type="Pfam" id="PF00059">
    <property type="entry name" value="Lectin_C"/>
    <property type="match status" value="1"/>
</dbReference>
<dbReference type="Proteomes" id="UP001652582">
    <property type="component" value="Chromosome 5"/>
</dbReference>
<organism evidence="3 4">
    <name type="scientific">Bicyclus anynana</name>
    <name type="common">Squinting bush brown butterfly</name>
    <dbReference type="NCBI Taxonomy" id="110368"/>
    <lineage>
        <taxon>Eukaryota</taxon>
        <taxon>Metazoa</taxon>
        <taxon>Ecdysozoa</taxon>
        <taxon>Arthropoda</taxon>
        <taxon>Hexapoda</taxon>
        <taxon>Insecta</taxon>
        <taxon>Pterygota</taxon>
        <taxon>Neoptera</taxon>
        <taxon>Endopterygota</taxon>
        <taxon>Lepidoptera</taxon>
        <taxon>Glossata</taxon>
        <taxon>Ditrysia</taxon>
        <taxon>Papilionoidea</taxon>
        <taxon>Nymphalidae</taxon>
        <taxon>Satyrinae</taxon>
        <taxon>Satyrini</taxon>
        <taxon>Mycalesina</taxon>
        <taxon>Bicyclus</taxon>
    </lineage>
</organism>
<evidence type="ECO:0000259" key="2">
    <source>
        <dbReference type="PROSITE" id="PS50041"/>
    </source>
</evidence>
<reference evidence="4" key="1">
    <citation type="submission" date="2025-08" db="UniProtKB">
        <authorList>
            <consortium name="RefSeq"/>
        </authorList>
    </citation>
    <scope>IDENTIFICATION</scope>
</reference>
<dbReference type="SMART" id="SM00034">
    <property type="entry name" value="CLECT"/>
    <property type="match status" value="2"/>
</dbReference>
<gene>
    <name evidence="4" type="primary">LOC112043592</name>
</gene>
<dbReference type="Gene3D" id="3.10.100.10">
    <property type="entry name" value="Mannose-Binding Protein A, subunit A"/>
    <property type="match status" value="1"/>
</dbReference>
<dbReference type="PROSITE" id="PS50041">
    <property type="entry name" value="C_TYPE_LECTIN_2"/>
    <property type="match status" value="1"/>
</dbReference>
<dbReference type="InterPro" id="IPR001304">
    <property type="entry name" value="C-type_lectin-like"/>
</dbReference>
<evidence type="ECO:0000313" key="3">
    <source>
        <dbReference type="Proteomes" id="UP001652582"/>
    </source>
</evidence>
<keyword evidence="1" id="KW-0472">Membrane</keyword>
<keyword evidence="1" id="KW-0812">Transmembrane</keyword>
<evidence type="ECO:0000313" key="4">
    <source>
        <dbReference type="RefSeq" id="XP_023934848.1"/>
    </source>
</evidence>
<dbReference type="SUPFAM" id="SSF56436">
    <property type="entry name" value="C-type lectin-like"/>
    <property type="match status" value="2"/>
</dbReference>
<feature type="domain" description="C-type lectin" evidence="2">
    <location>
        <begin position="181"/>
        <end position="311"/>
    </location>
</feature>
<protein>
    <submittedName>
        <fullName evidence="4">Lymphocyte antigen 75</fullName>
    </submittedName>
</protein>
<dbReference type="GeneID" id="112043592"/>
<keyword evidence="3" id="KW-1185">Reference proteome</keyword>
<evidence type="ECO:0000256" key="1">
    <source>
        <dbReference type="SAM" id="Phobius"/>
    </source>
</evidence>
<dbReference type="AlphaFoldDB" id="A0A6J1MPL8"/>
<accession>A0A6J1MPL8</accession>
<dbReference type="PANTHER" id="PTHR22801">
    <property type="entry name" value="LITHOSTATHINE"/>
    <property type="match status" value="1"/>
</dbReference>
<dbReference type="OrthoDB" id="418245at2759"/>
<dbReference type="InterPro" id="IPR016186">
    <property type="entry name" value="C-type_lectin-like/link_sf"/>
</dbReference>